<proteinExistence type="inferred from homology"/>
<dbReference type="EMBL" id="PUEJ01000002">
    <property type="protein sequence ID" value="PRH88958.1"/>
    <property type="molecule type" value="Genomic_DNA"/>
</dbReference>
<keyword evidence="7" id="KW-1185">Reference proteome</keyword>
<keyword evidence="2 6" id="KW-0489">Methyltransferase</keyword>
<comment type="caution">
    <text evidence="6">The sequence shown here is derived from an EMBL/GenBank/DDBJ whole genome shotgun (WGS) entry which is preliminary data.</text>
</comment>
<evidence type="ECO:0000256" key="4">
    <source>
        <dbReference type="PIRNR" id="PIRNR037567"/>
    </source>
</evidence>
<gene>
    <name evidence="6" type="ORF">C5L14_07035</name>
</gene>
<evidence type="ECO:0000313" key="6">
    <source>
        <dbReference type="EMBL" id="PRH88958.1"/>
    </source>
</evidence>
<protein>
    <recommendedName>
        <fullName evidence="4">Methyltransferase</fullName>
        <ecNumber evidence="4">2.1.1.-</ecNumber>
    </recommendedName>
</protein>
<dbReference type="GO" id="GO:0008168">
    <property type="term" value="F:methyltransferase activity"/>
    <property type="evidence" value="ECO:0007669"/>
    <property type="project" value="UniProtKB-KW"/>
</dbReference>
<dbReference type="InterPro" id="IPR010426">
    <property type="entry name" value="MTTB_MeTrfase"/>
</dbReference>
<feature type="region of interest" description="Disordered" evidence="5">
    <location>
        <begin position="1"/>
        <end position="27"/>
    </location>
</feature>
<evidence type="ECO:0000256" key="5">
    <source>
        <dbReference type="SAM" id="MobiDB-lite"/>
    </source>
</evidence>
<dbReference type="PIRSF" id="PIRSF037567">
    <property type="entry name" value="MTTB_MeTrfase"/>
    <property type="match status" value="1"/>
</dbReference>
<dbReference type="OrthoDB" id="5713681at2"/>
<evidence type="ECO:0000256" key="3">
    <source>
        <dbReference type="ARBA" id="ARBA00022679"/>
    </source>
</evidence>
<organism evidence="6 7">
    <name type="scientific">Labrys okinawensis</name>
    <dbReference type="NCBI Taxonomy" id="346911"/>
    <lineage>
        <taxon>Bacteria</taxon>
        <taxon>Pseudomonadati</taxon>
        <taxon>Pseudomonadota</taxon>
        <taxon>Alphaproteobacteria</taxon>
        <taxon>Hyphomicrobiales</taxon>
        <taxon>Xanthobacteraceae</taxon>
        <taxon>Labrys</taxon>
    </lineage>
</organism>
<dbReference type="Pfam" id="PF06253">
    <property type="entry name" value="MTTB"/>
    <property type="match status" value="1"/>
</dbReference>
<dbReference type="GO" id="GO:0015948">
    <property type="term" value="P:methanogenesis"/>
    <property type="evidence" value="ECO:0007669"/>
    <property type="project" value="UniProtKB-UniRule"/>
</dbReference>
<keyword evidence="3 4" id="KW-0808">Transferase</keyword>
<dbReference type="RefSeq" id="WP_105861300.1">
    <property type="nucleotide sequence ID" value="NZ_PUEJ01000002.1"/>
</dbReference>
<dbReference type="Gene3D" id="3.20.20.480">
    <property type="entry name" value="Trimethylamine methyltransferase-like"/>
    <property type="match status" value="1"/>
</dbReference>
<accession>A0A2S9QHZ0</accession>
<dbReference type="InterPro" id="IPR038601">
    <property type="entry name" value="MttB-like_sf"/>
</dbReference>
<evidence type="ECO:0000256" key="2">
    <source>
        <dbReference type="ARBA" id="ARBA00022603"/>
    </source>
</evidence>
<evidence type="ECO:0000313" key="7">
    <source>
        <dbReference type="Proteomes" id="UP000237682"/>
    </source>
</evidence>
<sequence length="511" mass="55357">MAADATTETRRARSGRRGPRSGPAAPAYITRRIPPYEILSEEALVRIEEHADRILEEVGFEIRGDQEAVDLFRKAGAETDGWRIRPPRGLIRSIIQATCPASFVQHARNPERSVVIGGANTVFSPAYGSPFVSDADRGRRYGTLEDFSNFVRLAYLTPWLHHSGGTVCEPVDLPVNKRHLDMVLAHMTLSDKAFMGSVTTAPRAADSIEMCRVLFGPDFVDANCVILGNVNTNSPLVLDGEASRVIRTYARANQAAVCVPFILGGAMGPVTTAGALAQCFAEAMMCVALTQLERPGAPAILGNFLSSMSLKSGAPTFGTPEPALGYLGIGALARRLGVPLRCGGNLCASKIPDAQAAYESANSMWPAFLAGAHFILHAAGWAEGALAMSYEKFVIDADQLGAFHTFAQGMPVDENALALDGFIEVGPGKHFLGSAHTMRNYETAFYDFPLSDNNSFEQWSEEGSHDIVQRANRKWKAMLEAYETPPLDADKREALEAFVAERKAAMPDAWY</sequence>
<name>A0A2S9QHZ0_9HYPH</name>
<dbReference type="Proteomes" id="UP000237682">
    <property type="component" value="Unassembled WGS sequence"/>
</dbReference>
<evidence type="ECO:0000256" key="1">
    <source>
        <dbReference type="ARBA" id="ARBA00007137"/>
    </source>
</evidence>
<reference evidence="6 7" key="1">
    <citation type="submission" date="2018-02" db="EMBL/GenBank/DDBJ databases">
        <title>Whole genome sequencing of endophytic bacterium.</title>
        <authorList>
            <person name="Eedara R."/>
            <person name="Podile A.R."/>
        </authorList>
    </citation>
    <scope>NUCLEOTIDE SEQUENCE [LARGE SCALE GENOMIC DNA]</scope>
    <source>
        <strain evidence="6 7">RP1T</strain>
    </source>
</reference>
<dbReference type="GO" id="GO:0032259">
    <property type="term" value="P:methylation"/>
    <property type="evidence" value="ECO:0007669"/>
    <property type="project" value="UniProtKB-KW"/>
</dbReference>
<comment type="similarity">
    <text evidence="1 4">Belongs to the trimethylamine methyltransferase family.</text>
</comment>
<dbReference type="AlphaFoldDB" id="A0A2S9QHZ0"/>
<dbReference type="EC" id="2.1.1.-" evidence="4"/>